<sequence>MARGRRTSTLGTETTIDLNPSSIPYIYFTYGPTHHFGNAQQNAAYSLIHCLSDPGLGGISGHGPILSIDDGSNFLPELLVIIWDVHRIGVWPKGNLGPHGWEGPQSMIPVLIPFSVGRLGLSRIANFLLIVARSLSLLNFLVRLSKARDIGLPISGPNYKPDIEK</sequence>
<keyword evidence="2" id="KW-1185">Reference proteome</keyword>
<protein>
    <submittedName>
        <fullName evidence="1">Uncharacterized protein</fullName>
    </submittedName>
</protein>
<dbReference type="Gene3D" id="3.90.550.10">
    <property type="entry name" value="Spore Coat Polysaccharide Biosynthesis Protein SpsA, Chain A"/>
    <property type="match status" value="1"/>
</dbReference>
<comment type="caution">
    <text evidence="1">The sequence shown here is derived from an EMBL/GenBank/DDBJ whole genome shotgun (WGS) entry which is preliminary data.</text>
</comment>
<reference evidence="2" key="1">
    <citation type="submission" date="2014-03" db="EMBL/GenBank/DDBJ databases">
        <title>The Genome Sequence of Puccinia striiformis f. sp. tritici PST-78.</title>
        <authorList>
            <consortium name="The Broad Institute Genome Sequencing Platform"/>
            <person name="Cuomo C."/>
            <person name="Hulbert S."/>
            <person name="Chen X."/>
            <person name="Walker B."/>
            <person name="Young S.K."/>
            <person name="Zeng Q."/>
            <person name="Gargeya S."/>
            <person name="Fitzgerald M."/>
            <person name="Haas B."/>
            <person name="Abouelleil A."/>
            <person name="Alvarado L."/>
            <person name="Arachchi H.M."/>
            <person name="Berlin A.M."/>
            <person name="Chapman S.B."/>
            <person name="Goldberg J."/>
            <person name="Griggs A."/>
            <person name="Gujja S."/>
            <person name="Hansen M."/>
            <person name="Howarth C."/>
            <person name="Imamovic A."/>
            <person name="Larimer J."/>
            <person name="McCowan C."/>
            <person name="Montmayeur A."/>
            <person name="Murphy C."/>
            <person name="Neiman D."/>
            <person name="Pearson M."/>
            <person name="Priest M."/>
            <person name="Roberts A."/>
            <person name="Saif S."/>
            <person name="Shea T."/>
            <person name="Sisk P."/>
            <person name="Sykes S."/>
            <person name="Wortman J."/>
            <person name="Nusbaum C."/>
            <person name="Birren B."/>
        </authorList>
    </citation>
    <scope>NUCLEOTIDE SEQUENCE [LARGE SCALE GENOMIC DNA]</scope>
    <source>
        <strain evidence="2">race PST-78</strain>
    </source>
</reference>
<gene>
    <name evidence="1" type="ORF">PSTG_00711</name>
</gene>
<dbReference type="EMBL" id="AJIL01000004">
    <property type="protein sequence ID" value="KNF06203.1"/>
    <property type="molecule type" value="Genomic_DNA"/>
</dbReference>
<accession>A0A0L0W3T7</accession>
<evidence type="ECO:0000313" key="1">
    <source>
        <dbReference type="EMBL" id="KNF06203.1"/>
    </source>
</evidence>
<dbReference type="STRING" id="1165861.A0A0L0W3T7"/>
<dbReference type="Proteomes" id="UP000054564">
    <property type="component" value="Unassembled WGS sequence"/>
</dbReference>
<proteinExistence type="predicted"/>
<dbReference type="AlphaFoldDB" id="A0A0L0W3T7"/>
<evidence type="ECO:0000313" key="2">
    <source>
        <dbReference type="Proteomes" id="UP000054564"/>
    </source>
</evidence>
<dbReference type="InterPro" id="IPR029044">
    <property type="entry name" value="Nucleotide-diphossugar_trans"/>
</dbReference>
<name>A0A0L0W3T7_9BASI</name>
<organism evidence="1 2">
    <name type="scientific">Puccinia striiformis f. sp. tritici PST-78</name>
    <dbReference type="NCBI Taxonomy" id="1165861"/>
    <lineage>
        <taxon>Eukaryota</taxon>
        <taxon>Fungi</taxon>
        <taxon>Dikarya</taxon>
        <taxon>Basidiomycota</taxon>
        <taxon>Pucciniomycotina</taxon>
        <taxon>Pucciniomycetes</taxon>
        <taxon>Pucciniales</taxon>
        <taxon>Pucciniaceae</taxon>
        <taxon>Puccinia</taxon>
    </lineage>
</organism>